<reference evidence="19" key="1">
    <citation type="submission" date="2016-10" db="EMBL/GenBank/DDBJ databases">
        <authorList>
            <person name="Varghese N."/>
            <person name="Submissions S."/>
        </authorList>
    </citation>
    <scope>NUCLEOTIDE SEQUENCE [LARGE SCALE GENOMIC DNA]</scope>
    <source>
        <strain evidence="19">ATCC 35263</strain>
    </source>
</reference>
<dbReference type="NCBIfam" id="NF002068">
    <property type="entry name" value="PRK00911.1"/>
    <property type="match status" value="1"/>
</dbReference>
<evidence type="ECO:0000313" key="19">
    <source>
        <dbReference type="Proteomes" id="UP000222056"/>
    </source>
</evidence>
<evidence type="ECO:0000256" key="6">
    <source>
        <dbReference type="ARBA" id="ARBA00022842"/>
    </source>
</evidence>
<comment type="pathway">
    <text evidence="13 15">Amino-acid biosynthesis; L-isoleucine biosynthesis; L-isoleucine from 2-oxobutanoate: step 3/4.</text>
</comment>
<dbReference type="InterPro" id="IPR056740">
    <property type="entry name" value="ILV_EDD_C"/>
</dbReference>
<proteinExistence type="inferred from homology"/>
<keyword evidence="19" id="KW-1185">Reference proteome</keyword>
<keyword evidence="3 15" id="KW-0028">Amino-acid biosynthesis</keyword>
<dbReference type="UniPathway" id="UPA00049">
    <property type="reaction ID" value="UER00061"/>
</dbReference>
<evidence type="ECO:0000256" key="1">
    <source>
        <dbReference type="ARBA" id="ARBA00001946"/>
    </source>
</evidence>
<evidence type="ECO:0000259" key="17">
    <source>
        <dbReference type="Pfam" id="PF24877"/>
    </source>
</evidence>
<feature type="binding site" evidence="15">
    <location>
        <position position="126"/>
    </location>
    <ligand>
        <name>Mg(2+)</name>
        <dbReference type="ChEBI" id="CHEBI:18420"/>
    </ligand>
</feature>
<dbReference type="HAMAP" id="MF_00012">
    <property type="entry name" value="IlvD"/>
    <property type="match status" value="1"/>
</dbReference>
<comment type="function">
    <text evidence="15">Functions in the biosynthesis of branched-chain amino acids. Catalyzes the dehydration of (2R,3R)-2,3-dihydroxy-3-methylpentanoate (2,3-dihydroxy-3-methylvalerate) into 2-oxo-3-methylpentanoate (2-oxo-3-methylvalerate) and of (2R)-2,3-dihydroxy-3-methylbutanoate (2,3-dihydroxyisovalerate) into 2-oxo-3-methylbutanoate (2-oxoisovalerate), the penultimate precursor to L-isoleucine and L-valine, respectively.</text>
</comment>
<protein>
    <recommendedName>
        <fullName evidence="14 15">Dihydroxy-acid dehydratase</fullName>
        <shortName evidence="15">DAD</shortName>
        <ecNumber evidence="14 15">4.2.1.9</ecNumber>
    </recommendedName>
</protein>
<comment type="catalytic activity">
    <reaction evidence="15">
        <text>(2R,3R)-2,3-dihydroxy-3-methylpentanoate = (S)-3-methyl-2-oxopentanoate + H2O</text>
        <dbReference type="Rhea" id="RHEA:27694"/>
        <dbReference type="ChEBI" id="CHEBI:15377"/>
        <dbReference type="ChEBI" id="CHEBI:35146"/>
        <dbReference type="ChEBI" id="CHEBI:49258"/>
        <dbReference type="EC" id="4.2.1.9"/>
    </reaction>
</comment>
<dbReference type="Proteomes" id="UP000222056">
    <property type="component" value="Unassembled WGS sequence"/>
</dbReference>
<evidence type="ECO:0000256" key="15">
    <source>
        <dbReference type="HAMAP-Rule" id="MF_00012"/>
    </source>
</evidence>
<dbReference type="STRING" id="29539.SAMN02745716_1841"/>
<dbReference type="GO" id="GO:0009097">
    <property type="term" value="P:isoleucine biosynthetic process"/>
    <property type="evidence" value="ECO:0007669"/>
    <property type="project" value="UniProtKB-UniRule"/>
</dbReference>
<feature type="domain" description="Dihydroxy-acid/6-phosphogluconate dehydratase N-terminal" evidence="16">
    <location>
        <begin position="37"/>
        <end position="353"/>
    </location>
</feature>
<dbReference type="InterPro" id="IPR000581">
    <property type="entry name" value="ILV_EDD_N"/>
</dbReference>
<evidence type="ECO:0000256" key="10">
    <source>
        <dbReference type="ARBA" id="ARBA00023304"/>
    </source>
</evidence>
<feature type="binding site" evidence="15">
    <location>
        <position position="447"/>
    </location>
    <ligand>
        <name>Mg(2+)</name>
        <dbReference type="ChEBI" id="CHEBI:18420"/>
    </ligand>
</feature>
<dbReference type="PANTHER" id="PTHR21000:SF5">
    <property type="entry name" value="DIHYDROXY-ACID DEHYDRATASE, MITOCHONDRIAL"/>
    <property type="match status" value="1"/>
</dbReference>
<feature type="binding site" evidence="15">
    <location>
        <position position="52"/>
    </location>
    <ligand>
        <name>[2Fe-2S] cluster</name>
        <dbReference type="ChEBI" id="CHEBI:190135"/>
    </ligand>
</feature>
<evidence type="ECO:0000256" key="12">
    <source>
        <dbReference type="ARBA" id="ARBA00029436"/>
    </source>
</evidence>
<evidence type="ECO:0000256" key="4">
    <source>
        <dbReference type="ARBA" id="ARBA00022714"/>
    </source>
</evidence>
<dbReference type="SUPFAM" id="SSF143975">
    <property type="entry name" value="IlvD/EDD N-terminal domain-like"/>
    <property type="match status" value="1"/>
</dbReference>
<evidence type="ECO:0000256" key="3">
    <source>
        <dbReference type="ARBA" id="ARBA00022605"/>
    </source>
</evidence>
<dbReference type="GO" id="GO:0051537">
    <property type="term" value="F:2 iron, 2 sulfur cluster binding"/>
    <property type="evidence" value="ECO:0007669"/>
    <property type="project" value="UniProtKB-UniRule"/>
</dbReference>
<dbReference type="InterPro" id="IPR020558">
    <property type="entry name" value="DiOHA_6PGluconate_deHydtase_CS"/>
</dbReference>
<feature type="domain" description="Dihydroxy-acid/6-phosphogluconate dehydratase C-terminal" evidence="17">
    <location>
        <begin position="365"/>
        <end position="553"/>
    </location>
</feature>
<dbReference type="Gene3D" id="3.50.30.80">
    <property type="entry name" value="IlvD/EDD C-terminal domain-like"/>
    <property type="match status" value="1"/>
</dbReference>
<dbReference type="InterPro" id="IPR042096">
    <property type="entry name" value="Dihydro-acid_dehy_C"/>
</dbReference>
<organism evidence="18 19">
    <name type="scientific">Thermoleophilum album</name>
    <dbReference type="NCBI Taxonomy" id="29539"/>
    <lineage>
        <taxon>Bacteria</taxon>
        <taxon>Bacillati</taxon>
        <taxon>Actinomycetota</taxon>
        <taxon>Thermoleophilia</taxon>
        <taxon>Thermoleophilales</taxon>
        <taxon>Thermoleophilaceae</taxon>
        <taxon>Thermoleophilum</taxon>
    </lineage>
</organism>
<dbReference type="InterPro" id="IPR037237">
    <property type="entry name" value="IlvD/EDD_N"/>
</dbReference>
<dbReference type="PROSITE" id="PS00887">
    <property type="entry name" value="ILVD_EDD_2"/>
    <property type="match status" value="1"/>
</dbReference>
<dbReference type="SUPFAM" id="SSF52016">
    <property type="entry name" value="LeuD/IlvD-like"/>
    <property type="match status" value="1"/>
</dbReference>
<keyword evidence="7 15" id="KW-0408">Iron</keyword>
<sequence length="563" mass="59191">MTPDLRHRSRKLLDGPDRAPARAYLKGIGYDDDALARPIVGIANTWTETMPCNFHLRRLAERVKEGVRAAGGTPMEFNTIAISDGITMGTEGMRASLVSRELIADSIELVGGAHMFDAIVALSGCDKTIPGCAMALARLDVPAVLLYGGSIRPGTWRGKKVTIQDVFEAVGAHAAGELSDEELRELEASASPGPGACGGQYTANTMAVAFEVIGLSPPGSAMVPAAEGRKGEVAALCGRLAVEAIARDLRPSRILTRQAFENAIASVALTGGSTNAVLHLLALAHEAGVALDLEDFDRIAERTPLLGDLKPGGRFVATDLYEAGGVPLVLKRLRELGLLHESALTVDGRTIGDVAAAAKETPGQQVIRPIDDPLKPNGGFAILRGNLAPEGCVVKLAGHDRREHRGPARVFDSEEEAFTAVKEKRIRAGDVVVIRNEGPAGGPGMREMLAVTAAIVGEGLGDSVALLTDGRFSGATHGFMACHVAPEAVRGGPIAALRDGDVVVFDVDRRELRVELDEAELARRLQSYEPPRRTLRGVLAKYAQEVGSAARGAVTAPAGQPAS</sequence>
<gene>
    <name evidence="15" type="primary">ilvD</name>
    <name evidence="18" type="ORF">SAMN02745716_1841</name>
</gene>
<dbReference type="GO" id="GO:0009099">
    <property type="term" value="P:L-valine biosynthetic process"/>
    <property type="evidence" value="ECO:0007669"/>
    <property type="project" value="UniProtKB-UniRule"/>
</dbReference>
<evidence type="ECO:0000256" key="14">
    <source>
        <dbReference type="ARBA" id="ARBA00029490"/>
    </source>
</evidence>
<feature type="binding site" evidence="15">
    <location>
        <position position="84"/>
    </location>
    <ligand>
        <name>Mg(2+)</name>
        <dbReference type="ChEBI" id="CHEBI:18420"/>
    </ligand>
</feature>
<evidence type="ECO:0000256" key="9">
    <source>
        <dbReference type="ARBA" id="ARBA00023239"/>
    </source>
</evidence>
<keyword evidence="5 15" id="KW-0479">Metal-binding</keyword>
<comment type="similarity">
    <text evidence="2 15">Belongs to the IlvD/Edd family.</text>
</comment>
<feature type="binding site" description="via carbamate group" evidence="15">
    <location>
        <position position="127"/>
    </location>
    <ligand>
        <name>Mg(2+)</name>
        <dbReference type="ChEBI" id="CHEBI:18420"/>
    </ligand>
</feature>
<feature type="modified residue" description="N6-carboxylysine" evidence="15">
    <location>
        <position position="127"/>
    </location>
</feature>
<dbReference type="FunFam" id="3.50.30.80:FF:000001">
    <property type="entry name" value="Dihydroxy-acid dehydratase"/>
    <property type="match status" value="1"/>
</dbReference>
<dbReference type="RefSeq" id="WP_093118362.1">
    <property type="nucleotide sequence ID" value="NZ_FNWJ01000002.1"/>
</dbReference>
<dbReference type="UniPathway" id="UPA00047">
    <property type="reaction ID" value="UER00057"/>
</dbReference>
<dbReference type="EMBL" id="FNWJ01000002">
    <property type="protein sequence ID" value="SEH15097.1"/>
    <property type="molecule type" value="Genomic_DNA"/>
</dbReference>
<comment type="cofactor">
    <cofactor evidence="1 15">
        <name>Mg(2+)</name>
        <dbReference type="ChEBI" id="CHEBI:18420"/>
    </cofactor>
</comment>
<dbReference type="PANTHER" id="PTHR21000">
    <property type="entry name" value="DIHYDROXY-ACID DEHYDRATASE DAD"/>
    <property type="match status" value="1"/>
</dbReference>
<evidence type="ECO:0000256" key="2">
    <source>
        <dbReference type="ARBA" id="ARBA00006486"/>
    </source>
</evidence>
<evidence type="ECO:0000256" key="13">
    <source>
        <dbReference type="ARBA" id="ARBA00029437"/>
    </source>
</evidence>
<comment type="caution">
    <text evidence="15">Lacks conserved residue(s) required for the propagation of feature annotation.</text>
</comment>
<keyword evidence="8 15" id="KW-0411">Iron-sulfur</keyword>
<dbReference type="PROSITE" id="PS00886">
    <property type="entry name" value="ILVD_EDD_1"/>
    <property type="match status" value="1"/>
</dbReference>
<evidence type="ECO:0000256" key="8">
    <source>
        <dbReference type="ARBA" id="ARBA00023014"/>
    </source>
</evidence>
<evidence type="ECO:0000256" key="7">
    <source>
        <dbReference type="ARBA" id="ARBA00023004"/>
    </source>
</evidence>
<dbReference type="Pfam" id="PF24877">
    <property type="entry name" value="ILV_EDD_C"/>
    <property type="match status" value="1"/>
</dbReference>
<comment type="catalytic activity">
    <reaction evidence="11">
        <text>(2R)-2,3-dihydroxy-3-methylbutanoate = 3-methyl-2-oxobutanoate + H2O</text>
        <dbReference type="Rhea" id="RHEA:24809"/>
        <dbReference type="ChEBI" id="CHEBI:11851"/>
        <dbReference type="ChEBI" id="CHEBI:15377"/>
        <dbReference type="ChEBI" id="CHEBI:49072"/>
        <dbReference type="EC" id="4.2.1.9"/>
    </reaction>
    <physiologicalReaction direction="left-to-right" evidence="11">
        <dbReference type="Rhea" id="RHEA:24810"/>
    </physiologicalReaction>
</comment>
<evidence type="ECO:0000256" key="11">
    <source>
        <dbReference type="ARBA" id="ARBA00029304"/>
    </source>
</evidence>
<keyword evidence="6 15" id="KW-0460">Magnesium</keyword>
<dbReference type="InterPro" id="IPR050165">
    <property type="entry name" value="DHAD_IlvD/Edd"/>
</dbReference>
<keyword evidence="10 15" id="KW-0100">Branched-chain amino acid biosynthesis</keyword>
<dbReference type="EC" id="4.2.1.9" evidence="14 15"/>
<dbReference type="Pfam" id="PF00920">
    <property type="entry name" value="ILVD_EDD_N"/>
    <property type="match status" value="1"/>
</dbReference>
<comment type="cofactor">
    <cofactor evidence="15">
        <name>[2Fe-2S] cluster</name>
        <dbReference type="ChEBI" id="CHEBI:190135"/>
    </cofactor>
    <text evidence="15">Binds 1 [2Fe-2S] cluster per subunit. This cluster acts as a Lewis acid cofactor.</text>
</comment>
<evidence type="ECO:0000259" key="16">
    <source>
        <dbReference type="Pfam" id="PF00920"/>
    </source>
</evidence>
<accession>A0A1H6FWD7</accession>
<comment type="subunit">
    <text evidence="15">Homodimer.</text>
</comment>
<evidence type="ECO:0000313" key="18">
    <source>
        <dbReference type="EMBL" id="SEH15097.1"/>
    </source>
</evidence>
<feature type="active site" description="Proton acceptor" evidence="15">
    <location>
        <position position="473"/>
    </location>
</feature>
<keyword evidence="4 15" id="KW-0001">2Fe-2S</keyword>
<name>A0A1H6FWD7_THEAL</name>
<dbReference type="AlphaFoldDB" id="A0A1H6FWD7"/>
<comment type="pathway">
    <text evidence="12 15">Amino-acid biosynthesis; L-valine biosynthesis; L-valine from pyruvate: step 3/4.</text>
</comment>
<dbReference type="GO" id="GO:0000287">
    <property type="term" value="F:magnesium ion binding"/>
    <property type="evidence" value="ECO:0007669"/>
    <property type="project" value="UniProtKB-UniRule"/>
</dbReference>
<evidence type="ECO:0000256" key="5">
    <source>
        <dbReference type="ARBA" id="ARBA00022723"/>
    </source>
</evidence>
<dbReference type="InterPro" id="IPR004404">
    <property type="entry name" value="DihydroxyA_deHydtase"/>
</dbReference>
<dbReference type="OrthoDB" id="9807077at2"/>
<dbReference type="GO" id="GO:0004160">
    <property type="term" value="F:dihydroxy-acid dehydratase activity"/>
    <property type="evidence" value="ECO:0007669"/>
    <property type="project" value="UniProtKB-UniRule"/>
</dbReference>
<dbReference type="NCBIfam" id="TIGR00110">
    <property type="entry name" value="ilvD"/>
    <property type="match status" value="1"/>
</dbReference>
<keyword evidence="9 15" id="KW-0456">Lyase</keyword>